<reference evidence="2 3" key="1">
    <citation type="submission" date="2018-06" db="EMBL/GenBank/DDBJ databases">
        <authorList>
            <consortium name="Pathogen Informatics"/>
            <person name="Doyle S."/>
        </authorList>
    </citation>
    <scope>NUCLEOTIDE SEQUENCE [LARGE SCALE GENOMIC DNA]</scope>
    <source>
        <strain evidence="2 3">NCTC9783</strain>
    </source>
</reference>
<gene>
    <name evidence="2" type="primary">yfaSR_2</name>
    <name evidence="2" type="ORF">NCTC9783_02510</name>
</gene>
<organism evidence="2 3">
    <name type="scientific">Shigella flexneri</name>
    <dbReference type="NCBI Taxonomy" id="623"/>
    <lineage>
        <taxon>Bacteria</taxon>
        <taxon>Pseudomonadati</taxon>
        <taxon>Pseudomonadota</taxon>
        <taxon>Gammaproteobacteria</taxon>
        <taxon>Enterobacterales</taxon>
        <taxon>Enterobacteriaceae</taxon>
        <taxon>Shigella</taxon>
    </lineage>
</organism>
<dbReference type="EMBL" id="UGYT01000001">
    <property type="protein sequence ID" value="SUI77152.1"/>
    <property type="molecule type" value="Genomic_DNA"/>
</dbReference>
<dbReference type="Pfam" id="PF00207">
    <property type="entry name" value="A2M"/>
    <property type="match status" value="1"/>
</dbReference>
<dbReference type="InterPro" id="IPR001599">
    <property type="entry name" value="Macroglobln_a2"/>
</dbReference>
<dbReference type="RefSeq" id="WP_128603246.1">
    <property type="nucleotide sequence ID" value="NZ_UGYT01000001.1"/>
</dbReference>
<sequence length="450" mass="50000">MTTSELTSSLKGKPVSAQLTVGVVDEMIYALQPEIAPNIGKFFYPLGRNNVRTSSSLSFISYDQALSSEPVAPGATNRSERRVKMLERPRREEVDTAAWMPSLTTDKQGKAYFTFLMPDSLTRWRITARGMNGDGLVGQGRAYLRSEKNLYMKWSMPTVYRVGDKPAAGLFIFSQQDNEPVALVTKFAGAEMRQTLTLHKGANYISLTQNIQQSGLLSAELQQNGQVQDSISTKLSFVDNSWPVEQQKNVMLGGGENALMLPEQASNIRLQSSETPQEIFRNNLDALVDEPWGGVINTGSRLIPLSLAWRSLADHQSAAANDIRQMIQDNRLRLMQLAGPGARFTWWGEDGNGDAFLTAWAWYADWQASQALGVTQQPEYWQHMLDSYAEQADNMPLLHRALVLAWAQEMNLPCKTLLKGGDEAIARRGTGAELKMKISLRKTSAISMTA</sequence>
<proteinExistence type="predicted"/>
<accession>A0A380ABX5</accession>
<dbReference type="InterPro" id="IPR008930">
    <property type="entry name" value="Terpenoid_cyclase/PrenylTrfase"/>
</dbReference>
<dbReference type="InterPro" id="IPR051802">
    <property type="entry name" value="YfhM-like"/>
</dbReference>
<evidence type="ECO:0000313" key="2">
    <source>
        <dbReference type="EMBL" id="SUI77152.1"/>
    </source>
</evidence>
<dbReference type="PANTHER" id="PTHR40094">
    <property type="entry name" value="ALPHA-2-MACROGLOBULIN HOMOLOG"/>
    <property type="match status" value="1"/>
</dbReference>
<evidence type="ECO:0000259" key="1">
    <source>
        <dbReference type="SMART" id="SM01360"/>
    </source>
</evidence>
<dbReference type="GO" id="GO:0004866">
    <property type="term" value="F:endopeptidase inhibitor activity"/>
    <property type="evidence" value="ECO:0007669"/>
    <property type="project" value="InterPro"/>
</dbReference>
<feature type="domain" description="Alpha-2-macroglobulin" evidence="1">
    <location>
        <begin position="96"/>
        <end position="187"/>
    </location>
</feature>
<dbReference type="SUPFAM" id="SSF48239">
    <property type="entry name" value="Terpenoid cyclases/Protein prenyltransferases"/>
    <property type="match status" value="1"/>
</dbReference>
<dbReference type="SMART" id="SM01360">
    <property type="entry name" value="A2M"/>
    <property type="match status" value="1"/>
</dbReference>
<dbReference type="AlphaFoldDB" id="A0A380ABX5"/>
<protein>
    <submittedName>
        <fullName evidence="2">Large extracellular alpha-helical protein</fullName>
    </submittedName>
</protein>
<dbReference type="PANTHER" id="PTHR40094:SF1">
    <property type="entry name" value="UBIQUITIN DOMAIN-CONTAINING PROTEIN"/>
    <property type="match status" value="1"/>
</dbReference>
<evidence type="ECO:0000313" key="3">
    <source>
        <dbReference type="Proteomes" id="UP000254880"/>
    </source>
</evidence>
<dbReference type="Proteomes" id="UP000254880">
    <property type="component" value="Unassembled WGS sequence"/>
</dbReference>
<name>A0A380ABX5_SHIFL</name>